<evidence type="ECO:0000313" key="2">
    <source>
        <dbReference type="Proteomes" id="UP001465426"/>
    </source>
</evidence>
<dbReference type="Proteomes" id="UP001465426">
    <property type="component" value="Unassembled WGS sequence"/>
</dbReference>
<organism evidence="1 2">
    <name type="scientific">Niallia hominis</name>
    <dbReference type="NCBI Taxonomy" id="3133173"/>
    <lineage>
        <taxon>Bacteria</taxon>
        <taxon>Bacillati</taxon>
        <taxon>Bacillota</taxon>
        <taxon>Bacilli</taxon>
        <taxon>Bacillales</taxon>
        <taxon>Bacillaceae</taxon>
        <taxon>Niallia</taxon>
    </lineage>
</organism>
<evidence type="ECO:0000313" key="1">
    <source>
        <dbReference type="EMBL" id="MEQ2464472.1"/>
    </source>
</evidence>
<proteinExistence type="predicted"/>
<comment type="caution">
    <text evidence="1">The sequence shown here is derived from an EMBL/GenBank/DDBJ whole genome shotgun (WGS) entry which is preliminary data.</text>
</comment>
<name>A0ABV1ETQ9_9BACI</name>
<dbReference type="Pfam" id="PF12758">
    <property type="entry name" value="DUF3813"/>
    <property type="match status" value="1"/>
</dbReference>
<reference evidence="1 2" key="1">
    <citation type="submission" date="2024-03" db="EMBL/GenBank/DDBJ databases">
        <title>Human intestinal bacterial collection.</title>
        <authorList>
            <person name="Pauvert C."/>
            <person name="Hitch T.C.A."/>
            <person name="Clavel T."/>
        </authorList>
    </citation>
    <scope>NUCLEOTIDE SEQUENCE [LARGE SCALE GENOMIC DNA]</scope>
    <source>
        <strain evidence="1 2">CLA-SR-H024</strain>
    </source>
</reference>
<sequence length="63" mass="6911">MGNRLFQEARQAVEVAKYANSKDLDGLVDKAKNAISSAYSNTTTAEQSQLAALQKELDQIHTQ</sequence>
<dbReference type="EMBL" id="JBBMFN010000002">
    <property type="protein sequence ID" value="MEQ2464472.1"/>
    <property type="molecule type" value="Genomic_DNA"/>
</dbReference>
<dbReference type="RefSeq" id="WP_349204111.1">
    <property type="nucleotide sequence ID" value="NZ_JBBMFN010000002.1"/>
</dbReference>
<gene>
    <name evidence="1" type="ORF">WMO63_02160</name>
</gene>
<keyword evidence="2" id="KW-1185">Reference proteome</keyword>
<accession>A0ABV1ETQ9</accession>
<dbReference type="InterPro" id="IPR024217">
    <property type="entry name" value="DUF3813"/>
</dbReference>
<protein>
    <submittedName>
        <fullName evidence="1">DUF3813 domain-containing protein</fullName>
    </submittedName>
</protein>